<protein>
    <submittedName>
        <fullName evidence="10">ABC transporter permease</fullName>
    </submittedName>
</protein>
<comment type="subcellular location">
    <subcellularLocation>
        <location evidence="1">Cell inner membrane</location>
        <topology evidence="1">Multi-pass membrane protein</topology>
    </subcellularLocation>
    <subcellularLocation>
        <location evidence="8">Cell membrane</location>
        <topology evidence="8">Multi-pass membrane protein</topology>
    </subcellularLocation>
</comment>
<dbReference type="Gene3D" id="1.10.3720.10">
    <property type="entry name" value="MetI-like"/>
    <property type="match status" value="1"/>
</dbReference>
<evidence type="ECO:0000256" key="6">
    <source>
        <dbReference type="ARBA" id="ARBA00022989"/>
    </source>
</evidence>
<dbReference type="KEGG" id="cbar:PATL70BA_1061"/>
<dbReference type="InterPro" id="IPR000515">
    <property type="entry name" value="MetI-like"/>
</dbReference>
<name>A0A3P7NVL1_9FIRM</name>
<keyword evidence="7 8" id="KW-0472">Membrane</keyword>
<organism evidence="10 11">
    <name type="scientific">Petrocella atlantisensis</name>
    <dbReference type="NCBI Taxonomy" id="2173034"/>
    <lineage>
        <taxon>Bacteria</taxon>
        <taxon>Bacillati</taxon>
        <taxon>Bacillota</taxon>
        <taxon>Clostridia</taxon>
        <taxon>Lachnospirales</taxon>
        <taxon>Vallitaleaceae</taxon>
        <taxon>Petrocella</taxon>
    </lineage>
</organism>
<evidence type="ECO:0000256" key="1">
    <source>
        <dbReference type="ARBA" id="ARBA00004429"/>
    </source>
</evidence>
<reference evidence="10 11" key="1">
    <citation type="submission" date="2018-09" db="EMBL/GenBank/DDBJ databases">
        <authorList>
            <person name="Postec A."/>
        </authorList>
    </citation>
    <scope>NUCLEOTIDE SEQUENCE [LARGE SCALE GENOMIC DNA]</scope>
    <source>
        <strain evidence="10">70B-A</strain>
    </source>
</reference>
<keyword evidence="2 8" id="KW-0813">Transport</keyword>
<keyword evidence="11" id="KW-1185">Reference proteome</keyword>
<feature type="transmembrane region" description="Helical" evidence="8">
    <location>
        <begin position="126"/>
        <end position="149"/>
    </location>
</feature>
<dbReference type="SUPFAM" id="SSF161098">
    <property type="entry name" value="MetI-like"/>
    <property type="match status" value="1"/>
</dbReference>
<feature type="transmembrane region" description="Helical" evidence="8">
    <location>
        <begin position="199"/>
        <end position="220"/>
    </location>
</feature>
<dbReference type="PANTHER" id="PTHR43357">
    <property type="entry name" value="INNER MEMBRANE ABC TRANSPORTER PERMEASE PROTEIN YDCV"/>
    <property type="match status" value="1"/>
</dbReference>
<dbReference type="CDD" id="cd06261">
    <property type="entry name" value="TM_PBP2"/>
    <property type="match status" value="1"/>
</dbReference>
<dbReference type="GO" id="GO:0005886">
    <property type="term" value="C:plasma membrane"/>
    <property type="evidence" value="ECO:0007669"/>
    <property type="project" value="UniProtKB-SubCell"/>
</dbReference>
<dbReference type="PROSITE" id="PS50928">
    <property type="entry name" value="ABC_TM1"/>
    <property type="match status" value="1"/>
</dbReference>
<keyword evidence="5 8" id="KW-0812">Transmembrane</keyword>
<keyword evidence="3" id="KW-1003">Cell membrane</keyword>
<feature type="domain" description="ABC transmembrane type-1" evidence="9">
    <location>
        <begin position="58"/>
        <end position="246"/>
    </location>
</feature>
<evidence type="ECO:0000256" key="3">
    <source>
        <dbReference type="ARBA" id="ARBA00022475"/>
    </source>
</evidence>
<gene>
    <name evidence="10" type="ORF">PATL70BA_1061</name>
</gene>
<dbReference type="Proteomes" id="UP000279029">
    <property type="component" value="Chromosome"/>
</dbReference>
<feature type="transmembrane region" description="Helical" evidence="8">
    <location>
        <begin position="92"/>
        <end position="114"/>
    </location>
</feature>
<feature type="transmembrane region" description="Helical" evidence="8">
    <location>
        <begin position="54"/>
        <end position="80"/>
    </location>
</feature>
<sequence>MRKFLKYMMLLMILIPFIVMLIWSVTSNWPWPQLLPRNFSLRGYFYAIHPTTKAFGILLQSILLSVVVTVITLAISIPAARAIAFYNFKGKSLVKVLILMPVIVPMLSVAMGIHLTFTKLGLANNYFGVILIHVVPGISYGVKILLSIFELNGDKIEAQARVLGASPLQTFRYITLPLIMPGMVIAGSMIYIISFSQYFITFLIGGGRVVTYAMFLFPFVQSGDRTIASALSVIFILSIALVVYISEKSVGLFYQKSSKYYV</sequence>
<dbReference type="PANTHER" id="PTHR43357:SF4">
    <property type="entry name" value="INNER MEMBRANE ABC TRANSPORTER PERMEASE PROTEIN YDCV"/>
    <property type="match status" value="1"/>
</dbReference>
<feature type="transmembrane region" description="Helical" evidence="8">
    <location>
        <begin position="170"/>
        <end position="193"/>
    </location>
</feature>
<keyword evidence="4" id="KW-0997">Cell inner membrane</keyword>
<dbReference type="AlphaFoldDB" id="A0A3P7NVL1"/>
<accession>A0A3P7NVL1</accession>
<evidence type="ECO:0000313" key="11">
    <source>
        <dbReference type="Proteomes" id="UP000279029"/>
    </source>
</evidence>
<evidence type="ECO:0000256" key="8">
    <source>
        <dbReference type="RuleBase" id="RU363032"/>
    </source>
</evidence>
<dbReference type="GO" id="GO:0055085">
    <property type="term" value="P:transmembrane transport"/>
    <property type="evidence" value="ECO:0007669"/>
    <property type="project" value="InterPro"/>
</dbReference>
<comment type="similarity">
    <text evidence="8">Belongs to the binding-protein-dependent transport system permease family.</text>
</comment>
<feature type="transmembrane region" description="Helical" evidence="8">
    <location>
        <begin position="227"/>
        <end position="246"/>
    </location>
</feature>
<evidence type="ECO:0000313" key="10">
    <source>
        <dbReference type="EMBL" id="VDN46935.1"/>
    </source>
</evidence>
<dbReference type="EMBL" id="LR130778">
    <property type="protein sequence ID" value="VDN46935.1"/>
    <property type="molecule type" value="Genomic_DNA"/>
</dbReference>
<proteinExistence type="inferred from homology"/>
<keyword evidence="6 8" id="KW-1133">Transmembrane helix</keyword>
<dbReference type="InterPro" id="IPR035906">
    <property type="entry name" value="MetI-like_sf"/>
</dbReference>
<evidence type="ECO:0000256" key="7">
    <source>
        <dbReference type="ARBA" id="ARBA00023136"/>
    </source>
</evidence>
<evidence type="ECO:0000256" key="5">
    <source>
        <dbReference type="ARBA" id="ARBA00022692"/>
    </source>
</evidence>
<evidence type="ECO:0000256" key="2">
    <source>
        <dbReference type="ARBA" id="ARBA00022448"/>
    </source>
</evidence>
<feature type="transmembrane region" description="Helical" evidence="8">
    <location>
        <begin position="7"/>
        <end position="26"/>
    </location>
</feature>
<evidence type="ECO:0000259" key="9">
    <source>
        <dbReference type="PROSITE" id="PS50928"/>
    </source>
</evidence>
<dbReference type="Pfam" id="PF00528">
    <property type="entry name" value="BPD_transp_1"/>
    <property type="match status" value="1"/>
</dbReference>
<evidence type="ECO:0000256" key="4">
    <source>
        <dbReference type="ARBA" id="ARBA00022519"/>
    </source>
</evidence>